<dbReference type="AlphaFoldDB" id="D8QMT1"/>
<dbReference type="KEGG" id="smo:SELMODRAFT_73523"/>
<feature type="signal peptide" evidence="1">
    <location>
        <begin position="1"/>
        <end position="24"/>
    </location>
</feature>
<dbReference type="eggNOG" id="ENOG502RTMK">
    <property type="taxonomic scope" value="Eukaryota"/>
</dbReference>
<dbReference type="Gramene" id="EFJ37983">
    <property type="protein sequence ID" value="EFJ37983"/>
    <property type="gene ID" value="SELMODRAFT_73523"/>
</dbReference>
<keyword evidence="3" id="KW-1185">Reference proteome</keyword>
<dbReference type="InterPro" id="IPR005197">
    <property type="entry name" value="Glyco_hydro_71"/>
</dbReference>
<evidence type="ECO:0000256" key="1">
    <source>
        <dbReference type="SAM" id="SignalP"/>
    </source>
</evidence>
<gene>
    <name evidence="2" type="ORF">SELMODRAFT_73523</name>
</gene>
<dbReference type="InParanoid" id="D8QMT1"/>
<sequence length="433" mass="48826">MRGFQNGLISLTLLLLSFCFQCHANRPVFAHYMLYAPSGPDNLDGYKAEIQYAKSKGIDAFALNTNSWEDVYKTRADGIYQAADELGFKIFFSLDMHRDNTHLTAENVKEMITRYSSRASQYSYNGKQFVSTWLGNEDTIGGRDKYYFVTFFPTGGTEQEVTSMINKFNSLIDGLYAWDTSAWPYSSADNFNSPSNDKDQAYLRACKNAGKSYMASVSPWFFKHDGCCNDGNYQGSGLWIKRWEQIIKDQPDFVEIVTWNDWVERTYVAKMNNPNWGPQQSNDQDFPHEAFLELGSYYISWYKTGQQPSITDDSVFIFYYSQSAKVTATNDPCKPQNANVLDDRVYVVTKLKSPASVEVQSGGSTQSFPVEAGVTTVSMPFQEGQQSAKVTRDGAQILQVVGRKGISNSFSTYDYNVYSGFSALVLPEFLTAA</sequence>
<dbReference type="EMBL" id="GL377565">
    <property type="protein sequence ID" value="EFJ37983.1"/>
    <property type="molecule type" value="Genomic_DNA"/>
</dbReference>
<accession>D8QMT1</accession>
<feature type="chain" id="PRO_5003121077" description="Glycoside hydrolase family 71 protein" evidence="1">
    <location>
        <begin position="25"/>
        <end position="433"/>
    </location>
</feature>
<protein>
    <recommendedName>
        <fullName evidence="4">Glycoside hydrolase family 71 protein</fullName>
    </recommendedName>
</protein>
<proteinExistence type="predicted"/>
<dbReference type="CDD" id="cd11577">
    <property type="entry name" value="GH71"/>
    <property type="match status" value="1"/>
</dbReference>
<dbReference type="Gene3D" id="3.20.20.80">
    <property type="entry name" value="Glycosidases"/>
    <property type="match status" value="1"/>
</dbReference>
<keyword evidence="1" id="KW-0732">Signal</keyword>
<dbReference type="OMA" id="ITAYMQQ"/>
<evidence type="ECO:0008006" key="4">
    <source>
        <dbReference type="Google" id="ProtNLM"/>
    </source>
</evidence>
<evidence type="ECO:0000313" key="2">
    <source>
        <dbReference type="EMBL" id="EFJ37983.1"/>
    </source>
</evidence>
<dbReference type="STRING" id="88036.D8QMT1"/>
<organism evidence="3">
    <name type="scientific">Selaginella moellendorffii</name>
    <name type="common">Spikemoss</name>
    <dbReference type="NCBI Taxonomy" id="88036"/>
    <lineage>
        <taxon>Eukaryota</taxon>
        <taxon>Viridiplantae</taxon>
        <taxon>Streptophyta</taxon>
        <taxon>Embryophyta</taxon>
        <taxon>Tracheophyta</taxon>
        <taxon>Lycopodiopsida</taxon>
        <taxon>Selaginellales</taxon>
        <taxon>Selaginellaceae</taxon>
        <taxon>Selaginella</taxon>
    </lineage>
</organism>
<dbReference type="Pfam" id="PF03659">
    <property type="entry name" value="Glyco_hydro_71"/>
    <property type="match status" value="1"/>
</dbReference>
<name>D8QMT1_SELML</name>
<reference evidence="2 3" key="1">
    <citation type="journal article" date="2011" name="Science">
        <title>The Selaginella genome identifies genetic changes associated with the evolution of vascular plants.</title>
        <authorList>
            <person name="Banks J.A."/>
            <person name="Nishiyama T."/>
            <person name="Hasebe M."/>
            <person name="Bowman J.L."/>
            <person name="Gribskov M."/>
            <person name="dePamphilis C."/>
            <person name="Albert V.A."/>
            <person name="Aono N."/>
            <person name="Aoyama T."/>
            <person name="Ambrose B.A."/>
            <person name="Ashton N.W."/>
            <person name="Axtell M.J."/>
            <person name="Barker E."/>
            <person name="Barker M.S."/>
            <person name="Bennetzen J.L."/>
            <person name="Bonawitz N.D."/>
            <person name="Chapple C."/>
            <person name="Cheng C."/>
            <person name="Correa L.G."/>
            <person name="Dacre M."/>
            <person name="DeBarry J."/>
            <person name="Dreyer I."/>
            <person name="Elias M."/>
            <person name="Engstrom E.M."/>
            <person name="Estelle M."/>
            <person name="Feng L."/>
            <person name="Finet C."/>
            <person name="Floyd S.K."/>
            <person name="Frommer W.B."/>
            <person name="Fujita T."/>
            <person name="Gramzow L."/>
            <person name="Gutensohn M."/>
            <person name="Harholt J."/>
            <person name="Hattori M."/>
            <person name="Heyl A."/>
            <person name="Hirai T."/>
            <person name="Hiwatashi Y."/>
            <person name="Ishikawa M."/>
            <person name="Iwata M."/>
            <person name="Karol K.G."/>
            <person name="Koehler B."/>
            <person name="Kolukisaoglu U."/>
            <person name="Kubo M."/>
            <person name="Kurata T."/>
            <person name="Lalonde S."/>
            <person name="Li K."/>
            <person name="Li Y."/>
            <person name="Litt A."/>
            <person name="Lyons E."/>
            <person name="Manning G."/>
            <person name="Maruyama T."/>
            <person name="Michael T.P."/>
            <person name="Mikami K."/>
            <person name="Miyazaki S."/>
            <person name="Morinaga S."/>
            <person name="Murata T."/>
            <person name="Mueller-Roeber B."/>
            <person name="Nelson D.R."/>
            <person name="Obara M."/>
            <person name="Oguri Y."/>
            <person name="Olmstead R.G."/>
            <person name="Onodera N."/>
            <person name="Petersen B.L."/>
            <person name="Pils B."/>
            <person name="Prigge M."/>
            <person name="Rensing S.A."/>
            <person name="Riano-Pachon D.M."/>
            <person name="Roberts A.W."/>
            <person name="Sato Y."/>
            <person name="Scheller H.V."/>
            <person name="Schulz B."/>
            <person name="Schulz C."/>
            <person name="Shakirov E.V."/>
            <person name="Shibagaki N."/>
            <person name="Shinohara N."/>
            <person name="Shippen D.E."/>
            <person name="Soerensen I."/>
            <person name="Sotooka R."/>
            <person name="Sugimoto N."/>
            <person name="Sugita M."/>
            <person name="Sumikawa N."/>
            <person name="Tanurdzic M."/>
            <person name="Theissen G."/>
            <person name="Ulvskov P."/>
            <person name="Wakazuki S."/>
            <person name="Weng J.K."/>
            <person name="Willats W.W."/>
            <person name="Wipf D."/>
            <person name="Wolf P.G."/>
            <person name="Yang L."/>
            <person name="Zimmer A.D."/>
            <person name="Zhu Q."/>
            <person name="Mitros T."/>
            <person name="Hellsten U."/>
            <person name="Loque D."/>
            <person name="Otillar R."/>
            <person name="Salamov A."/>
            <person name="Schmutz J."/>
            <person name="Shapiro H."/>
            <person name="Lindquist E."/>
            <person name="Lucas S."/>
            <person name="Rokhsar D."/>
            <person name="Grigoriev I.V."/>
        </authorList>
    </citation>
    <scope>NUCLEOTIDE SEQUENCE [LARGE SCALE GENOMIC DNA]</scope>
</reference>
<dbReference type="HOGENOM" id="CLU_019141_0_0_1"/>
<dbReference type="GO" id="GO:0051118">
    <property type="term" value="F:glucan endo-1,3-alpha-glucosidase activity"/>
    <property type="evidence" value="ECO:0007669"/>
    <property type="project" value="InterPro"/>
</dbReference>
<dbReference type="Proteomes" id="UP000001514">
    <property type="component" value="Unassembled WGS sequence"/>
</dbReference>
<evidence type="ECO:0000313" key="3">
    <source>
        <dbReference type="Proteomes" id="UP000001514"/>
    </source>
</evidence>